<sequence>MRANLGLGKAAEHVERFAAAVRDGPRWGYAQMGGEWWPVPDPRPAPAAARGGAPR</sequence>
<evidence type="ECO:0000313" key="2">
    <source>
        <dbReference type="EMBL" id="GGM41717.1"/>
    </source>
</evidence>
<evidence type="ECO:0000313" key="3">
    <source>
        <dbReference type="Proteomes" id="UP000637578"/>
    </source>
</evidence>
<dbReference type="Proteomes" id="UP000637578">
    <property type="component" value="Unassembled WGS sequence"/>
</dbReference>
<dbReference type="EMBL" id="BMMK01000003">
    <property type="protein sequence ID" value="GGM41717.1"/>
    <property type="molecule type" value="Genomic_DNA"/>
</dbReference>
<organism evidence="2 3">
    <name type="scientific">Longimycelium tulufanense</name>
    <dbReference type="NCBI Taxonomy" id="907463"/>
    <lineage>
        <taxon>Bacteria</taxon>
        <taxon>Bacillati</taxon>
        <taxon>Actinomycetota</taxon>
        <taxon>Actinomycetes</taxon>
        <taxon>Pseudonocardiales</taxon>
        <taxon>Pseudonocardiaceae</taxon>
        <taxon>Longimycelium</taxon>
    </lineage>
</organism>
<evidence type="ECO:0000256" key="1">
    <source>
        <dbReference type="SAM" id="MobiDB-lite"/>
    </source>
</evidence>
<gene>
    <name evidence="2" type="ORF">GCM10012275_10850</name>
</gene>
<feature type="region of interest" description="Disordered" evidence="1">
    <location>
        <begin position="34"/>
        <end position="55"/>
    </location>
</feature>
<dbReference type="RefSeq" id="WP_189054526.1">
    <property type="nucleotide sequence ID" value="NZ_BMMK01000003.1"/>
</dbReference>
<feature type="compositionally biased region" description="Low complexity" evidence="1">
    <location>
        <begin position="46"/>
        <end position="55"/>
    </location>
</feature>
<dbReference type="AlphaFoldDB" id="A0A8J3C6L2"/>
<accession>A0A8J3C6L2</accession>
<protein>
    <submittedName>
        <fullName evidence="2">Uncharacterized protein</fullName>
    </submittedName>
</protein>
<proteinExistence type="predicted"/>
<name>A0A8J3C6L2_9PSEU</name>
<keyword evidence="3" id="KW-1185">Reference proteome</keyword>
<reference evidence="2" key="2">
    <citation type="submission" date="2020-09" db="EMBL/GenBank/DDBJ databases">
        <authorList>
            <person name="Sun Q."/>
            <person name="Zhou Y."/>
        </authorList>
    </citation>
    <scope>NUCLEOTIDE SEQUENCE</scope>
    <source>
        <strain evidence="2">CGMCC 4.5737</strain>
    </source>
</reference>
<comment type="caution">
    <text evidence="2">The sequence shown here is derived from an EMBL/GenBank/DDBJ whole genome shotgun (WGS) entry which is preliminary data.</text>
</comment>
<reference evidence="2" key="1">
    <citation type="journal article" date="2014" name="Int. J. Syst. Evol. Microbiol.">
        <title>Complete genome sequence of Corynebacterium casei LMG S-19264T (=DSM 44701T), isolated from a smear-ripened cheese.</title>
        <authorList>
            <consortium name="US DOE Joint Genome Institute (JGI-PGF)"/>
            <person name="Walter F."/>
            <person name="Albersmeier A."/>
            <person name="Kalinowski J."/>
            <person name="Ruckert C."/>
        </authorList>
    </citation>
    <scope>NUCLEOTIDE SEQUENCE</scope>
    <source>
        <strain evidence="2">CGMCC 4.5737</strain>
    </source>
</reference>